<evidence type="ECO:0000259" key="2">
    <source>
        <dbReference type="Pfam" id="PF07693"/>
    </source>
</evidence>
<dbReference type="KEGG" id="plon:Pla110_16920"/>
<dbReference type="Proteomes" id="UP000317178">
    <property type="component" value="Chromosome"/>
</dbReference>
<feature type="region of interest" description="Disordered" evidence="1">
    <location>
        <begin position="160"/>
        <end position="179"/>
    </location>
</feature>
<evidence type="ECO:0000256" key="1">
    <source>
        <dbReference type="SAM" id="MobiDB-lite"/>
    </source>
</evidence>
<dbReference type="Pfam" id="PF07693">
    <property type="entry name" value="KAP_NTPase"/>
    <property type="match status" value="1"/>
</dbReference>
<keyword evidence="4" id="KW-1185">Reference proteome</keyword>
<feature type="compositionally biased region" description="Basic and acidic residues" evidence="1">
    <location>
        <begin position="160"/>
        <end position="176"/>
    </location>
</feature>
<dbReference type="OrthoDB" id="9795864at2"/>
<dbReference type="Gene3D" id="3.40.50.300">
    <property type="entry name" value="P-loop containing nucleotide triphosphate hydrolases"/>
    <property type="match status" value="1"/>
</dbReference>
<accession>A0A518CL66</accession>
<evidence type="ECO:0000313" key="3">
    <source>
        <dbReference type="EMBL" id="QDU79970.1"/>
    </source>
</evidence>
<organism evidence="3 4">
    <name type="scientific">Polystyrenella longa</name>
    <dbReference type="NCBI Taxonomy" id="2528007"/>
    <lineage>
        <taxon>Bacteria</taxon>
        <taxon>Pseudomonadati</taxon>
        <taxon>Planctomycetota</taxon>
        <taxon>Planctomycetia</taxon>
        <taxon>Planctomycetales</taxon>
        <taxon>Planctomycetaceae</taxon>
        <taxon>Polystyrenella</taxon>
    </lineage>
</organism>
<evidence type="ECO:0000313" key="4">
    <source>
        <dbReference type="Proteomes" id="UP000317178"/>
    </source>
</evidence>
<reference evidence="3 4" key="1">
    <citation type="submission" date="2019-02" db="EMBL/GenBank/DDBJ databases">
        <title>Deep-cultivation of Planctomycetes and their phenomic and genomic characterization uncovers novel biology.</title>
        <authorList>
            <person name="Wiegand S."/>
            <person name="Jogler M."/>
            <person name="Boedeker C."/>
            <person name="Pinto D."/>
            <person name="Vollmers J."/>
            <person name="Rivas-Marin E."/>
            <person name="Kohn T."/>
            <person name="Peeters S.H."/>
            <person name="Heuer A."/>
            <person name="Rast P."/>
            <person name="Oberbeckmann S."/>
            <person name="Bunk B."/>
            <person name="Jeske O."/>
            <person name="Meyerdierks A."/>
            <person name="Storesund J.E."/>
            <person name="Kallscheuer N."/>
            <person name="Luecker S."/>
            <person name="Lage O.M."/>
            <person name="Pohl T."/>
            <person name="Merkel B.J."/>
            <person name="Hornburger P."/>
            <person name="Mueller R.-W."/>
            <person name="Bruemmer F."/>
            <person name="Labrenz M."/>
            <person name="Spormann A.M."/>
            <person name="Op den Camp H."/>
            <person name="Overmann J."/>
            <person name="Amann R."/>
            <person name="Jetten M.S.M."/>
            <person name="Mascher T."/>
            <person name="Medema M.H."/>
            <person name="Devos D.P."/>
            <person name="Kaster A.-K."/>
            <person name="Ovreas L."/>
            <person name="Rohde M."/>
            <person name="Galperin M.Y."/>
            <person name="Jogler C."/>
        </authorList>
    </citation>
    <scope>NUCLEOTIDE SEQUENCE [LARGE SCALE GENOMIC DNA]</scope>
    <source>
        <strain evidence="3 4">Pla110</strain>
    </source>
</reference>
<protein>
    <submittedName>
        <fullName evidence="3">KAP family P-loop domain protein</fullName>
    </submittedName>
</protein>
<feature type="domain" description="KAP NTPase" evidence="2">
    <location>
        <begin position="37"/>
        <end position="338"/>
    </location>
</feature>
<name>A0A518CL66_9PLAN</name>
<dbReference type="InterPro" id="IPR011646">
    <property type="entry name" value="KAP_P-loop"/>
</dbReference>
<gene>
    <name evidence="3" type="ORF">Pla110_16920</name>
</gene>
<dbReference type="EMBL" id="CP036281">
    <property type="protein sequence ID" value="QDU79970.1"/>
    <property type="molecule type" value="Genomic_DNA"/>
</dbReference>
<proteinExistence type="predicted"/>
<dbReference type="AlphaFoldDB" id="A0A518CL66"/>
<sequence length="472" mass="55271">MLLTQSQNAYDRQFIWAQEMVLEIPTFDDDLLDLSDFADRLEKFIEVEHHFVQGGLVLALNSKYGSGKSTFLRMWKNRLEKRDNKPMVISLNAWESDYYGDPLFAIISSLIESLNQNNKDAQRIIDAAKDLGWFATAIGGQIAAQITGINFEAAGDFAEKKREQRESKEETSETHSDTFSVYESRKHAMSNLKEAIEEHVGSTEPRTIFLVDELDRCRPDYAISYLETIKHIFDVQGAVFILAADRDHLENSAKTAFGRDLDFDEYIRKIVHREIALPTLVEANYQKIASEYVKYYLERNDLRFTRLKKNTSQYKRIHELAHLFNLTPRQIQEMFRLIGHVFNAQSENEHPLFWCLEIRTFFMVAMKIGRREDYFNFGHQNYSAIETYDFLKIVLRNKDTKWWFMLLMTGEAFKIASHGECFKILVEVGLASQEEEKFYSERLDKFAQGWGFSNHGRFKQIFETIEQISCWN</sequence>
<dbReference type="InterPro" id="IPR027417">
    <property type="entry name" value="P-loop_NTPase"/>
</dbReference>
<dbReference type="SUPFAM" id="SSF52540">
    <property type="entry name" value="P-loop containing nucleoside triphosphate hydrolases"/>
    <property type="match status" value="1"/>
</dbReference>